<dbReference type="RefSeq" id="WP_015759061.1">
    <property type="nucleotide sequence ID" value="NC_013216.1"/>
</dbReference>
<proteinExistence type="predicted"/>
<sequence>MERKSEQLKEDAKKSLRETIEAAEVAVILGLSTWSVYDLVRKKAIPHIRIGKRRVLFRRSSILRFLTEQEVASTRVEEPEKCKIRQLK</sequence>
<dbReference type="Proteomes" id="UP000002217">
    <property type="component" value="Chromosome"/>
</dbReference>
<dbReference type="SUPFAM" id="SSF46955">
    <property type="entry name" value="Putative DNA-binding domain"/>
    <property type="match status" value="1"/>
</dbReference>
<dbReference type="Pfam" id="PF12728">
    <property type="entry name" value="HTH_17"/>
    <property type="match status" value="1"/>
</dbReference>
<feature type="domain" description="Helix-turn-helix" evidence="1">
    <location>
        <begin position="23"/>
        <end position="69"/>
    </location>
</feature>
<dbReference type="InterPro" id="IPR041657">
    <property type="entry name" value="HTH_17"/>
</dbReference>
<evidence type="ECO:0000313" key="3">
    <source>
        <dbReference type="Proteomes" id="UP000002217"/>
    </source>
</evidence>
<protein>
    <submittedName>
        <fullName evidence="2">DNA binding domain protein, excisionase family</fullName>
    </submittedName>
</protein>
<name>C8VWL0_DESAS</name>
<evidence type="ECO:0000259" key="1">
    <source>
        <dbReference type="Pfam" id="PF12728"/>
    </source>
</evidence>
<dbReference type="AlphaFoldDB" id="C8VWL0"/>
<organism evidence="2 3">
    <name type="scientific">Desulfofarcimen acetoxidans (strain ATCC 49208 / DSM 771 / KCTC 5769 / VKM B-1644 / 5575)</name>
    <name type="common">Desulfotomaculum acetoxidans</name>
    <dbReference type="NCBI Taxonomy" id="485916"/>
    <lineage>
        <taxon>Bacteria</taxon>
        <taxon>Bacillati</taxon>
        <taxon>Bacillota</taxon>
        <taxon>Clostridia</taxon>
        <taxon>Eubacteriales</taxon>
        <taxon>Peptococcaceae</taxon>
        <taxon>Desulfofarcimen</taxon>
    </lineage>
</organism>
<dbReference type="HOGENOM" id="CLU_2464012_0_0_9"/>
<dbReference type="STRING" id="485916.Dtox_3665"/>
<evidence type="ECO:0000313" key="2">
    <source>
        <dbReference type="EMBL" id="ACV64374.1"/>
    </source>
</evidence>
<accession>C8VWL0</accession>
<dbReference type="InterPro" id="IPR009061">
    <property type="entry name" value="DNA-bd_dom_put_sf"/>
</dbReference>
<dbReference type="InterPro" id="IPR010093">
    <property type="entry name" value="SinI_DNA-bd"/>
</dbReference>
<gene>
    <name evidence="2" type="ordered locus">Dtox_3665</name>
</gene>
<dbReference type="GO" id="GO:0003677">
    <property type="term" value="F:DNA binding"/>
    <property type="evidence" value="ECO:0007669"/>
    <property type="project" value="InterPro"/>
</dbReference>
<dbReference type="OrthoDB" id="515428at2"/>
<dbReference type="NCBIfam" id="TIGR01764">
    <property type="entry name" value="excise"/>
    <property type="match status" value="1"/>
</dbReference>
<dbReference type="KEGG" id="dae:Dtox_3665"/>
<reference evidence="2 3" key="1">
    <citation type="journal article" date="2009" name="Stand. Genomic Sci.">
        <title>Complete genome sequence of Desulfotomaculum acetoxidans type strain (5575).</title>
        <authorList>
            <person name="Spring S."/>
            <person name="Lapidus A."/>
            <person name="Schroder M."/>
            <person name="Gleim D."/>
            <person name="Sims D."/>
            <person name="Meincke L."/>
            <person name="Glavina Del Rio T."/>
            <person name="Tice H."/>
            <person name="Copeland A."/>
            <person name="Cheng J.F."/>
            <person name="Lucas S."/>
            <person name="Chen F."/>
            <person name="Nolan M."/>
            <person name="Bruce D."/>
            <person name="Goodwin L."/>
            <person name="Pitluck S."/>
            <person name="Ivanova N."/>
            <person name="Mavromatis K."/>
            <person name="Mikhailova N."/>
            <person name="Pati A."/>
            <person name="Chen A."/>
            <person name="Palaniappan K."/>
            <person name="Land M."/>
            <person name="Hauser L."/>
            <person name="Chang Y.J."/>
            <person name="Jeffries C.D."/>
            <person name="Chain P."/>
            <person name="Saunders E."/>
            <person name="Brettin T."/>
            <person name="Detter J.C."/>
            <person name="Goker M."/>
            <person name="Bristow J."/>
            <person name="Eisen J.A."/>
            <person name="Markowitz V."/>
            <person name="Hugenholtz P."/>
            <person name="Kyrpides N.C."/>
            <person name="Klenk H.P."/>
            <person name="Han C."/>
        </authorList>
    </citation>
    <scope>NUCLEOTIDE SEQUENCE [LARGE SCALE GENOMIC DNA]</scope>
    <source>
        <strain evidence="3">ATCC 49208 / DSM 771 / VKM B-1644</strain>
    </source>
</reference>
<dbReference type="EMBL" id="CP001720">
    <property type="protein sequence ID" value="ACV64374.1"/>
    <property type="molecule type" value="Genomic_DNA"/>
</dbReference>
<keyword evidence="3" id="KW-1185">Reference proteome</keyword>